<dbReference type="EMBL" id="VBOW01000060">
    <property type="protein sequence ID" value="TMQ57577.1"/>
    <property type="molecule type" value="Genomic_DNA"/>
</dbReference>
<evidence type="ECO:0000313" key="5">
    <source>
        <dbReference type="Proteomes" id="UP000316852"/>
    </source>
</evidence>
<comment type="caution">
    <text evidence="4">The sequence shown here is derived from an EMBL/GenBank/DDBJ whole genome shotgun (WGS) entry which is preliminary data.</text>
</comment>
<dbReference type="InterPro" id="IPR007837">
    <property type="entry name" value="DinB"/>
</dbReference>
<name>A0A538T1R3_UNCEI</name>
<dbReference type="GO" id="GO:0046872">
    <property type="term" value="F:metal ion binding"/>
    <property type="evidence" value="ECO:0007669"/>
    <property type="project" value="UniProtKB-KW"/>
</dbReference>
<accession>A0A538T1R3</accession>
<evidence type="ECO:0000256" key="2">
    <source>
        <dbReference type="ARBA" id="ARBA00022723"/>
    </source>
</evidence>
<proteinExistence type="inferred from homology"/>
<dbReference type="Proteomes" id="UP000316852">
    <property type="component" value="Unassembled WGS sequence"/>
</dbReference>
<dbReference type="AlphaFoldDB" id="A0A538T1R3"/>
<dbReference type="Pfam" id="PF05163">
    <property type="entry name" value="DinB"/>
    <property type="match status" value="1"/>
</dbReference>
<dbReference type="Gene3D" id="1.20.120.450">
    <property type="entry name" value="dinb family like domain"/>
    <property type="match status" value="1"/>
</dbReference>
<sequence>MKTTEWILAQLESEAPRTRRALERVPEGRDDWKPHEKSMPLGRLAMLVATMPTWINLVVDRDELDIAPKTGSNVDQKPLRTRAELVQALDEGVAEARTVLRKTTDDHLKKPWRLLVGGKVVSEEPREVVLRDTMMHLSHHRGQLTVYLRLNGAPVPSIYGPTADDMQFA</sequence>
<feature type="binding site" evidence="3">
    <location>
        <position position="136"/>
    </location>
    <ligand>
        <name>a divalent metal cation</name>
        <dbReference type="ChEBI" id="CHEBI:60240"/>
    </ligand>
</feature>
<reference evidence="4 5" key="1">
    <citation type="journal article" date="2019" name="Nat. Microbiol.">
        <title>Mediterranean grassland soil C-N compound turnover is dependent on rainfall and depth, and is mediated by genomically divergent microorganisms.</title>
        <authorList>
            <person name="Diamond S."/>
            <person name="Andeer P.F."/>
            <person name="Li Z."/>
            <person name="Crits-Christoph A."/>
            <person name="Burstein D."/>
            <person name="Anantharaman K."/>
            <person name="Lane K.R."/>
            <person name="Thomas B.C."/>
            <person name="Pan C."/>
            <person name="Northen T.R."/>
            <person name="Banfield J.F."/>
        </authorList>
    </citation>
    <scope>NUCLEOTIDE SEQUENCE [LARGE SCALE GENOMIC DNA]</scope>
    <source>
        <strain evidence="4">WS_6</strain>
    </source>
</reference>
<organism evidence="4 5">
    <name type="scientific">Eiseniibacteriota bacterium</name>
    <dbReference type="NCBI Taxonomy" id="2212470"/>
    <lineage>
        <taxon>Bacteria</taxon>
        <taxon>Candidatus Eiseniibacteriota</taxon>
    </lineage>
</organism>
<evidence type="ECO:0000313" key="4">
    <source>
        <dbReference type="EMBL" id="TMQ57577.1"/>
    </source>
</evidence>
<feature type="binding site" evidence="3">
    <location>
        <position position="140"/>
    </location>
    <ligand>
        <name>a divalent metal cation</name>
        <dbReference type="ChEBI" id="CHEBI:60240"/>
    </ligand>
</feature>
<evidence type="ECO:0000256" key="3">
    <source>
        <dbReference type="PIRSR" id="PIRSR607837-1"/>
    </source>
</evidence>
<gene>
    <name evidence="4" type="ORF">E6K76_10055</name>
</gene>
<keyword evidence="2 3" id="KW-0479">Metal-binding</keyword>
<comment type="similarity">
    <text evidence="1">Belongs to the DinB family.</text>
</comment>
<protein>
    <submittedName>
        <fullName evidence="4">Damage-inducible protein DinB</fullName>
    </submittedName>
</protein>
<dbReference type="InterPro" id="IPR034660">
    <property type="entry name" value="DinB/YfiT-like"/>
</dbReference>
<dbReference type="SUPFAM" id="SSF109854">
    <property type="entry name" value="DinB/YfiT-like putative metalloenzymes"/>
    <property type="match status" value="1"/>
</dbReference>
<evidence type="ECO:0000256" key="1">
    <source>
        <dbReference type="ARBA" id="ARBA00008635"/>
    </source>
</evidence>